<keyword evidence="6" id="KW-1185">Reference proteome</keyword>
<dbReference type="STRING" id="463040.CAL15_13205"/>
<feature type="compositionally biased region" description="Low complexity" evidence="3">
    <location>
        <begin position="39"/>
        <end position="65"/>
    </location>
</feature>
<dbReference type="SUPFAM" id="SSF54534">
    <property type="entry name" value="FKBP-like"/>
    <property type="match status" value="1"/>
</dbReference>
<dbReference type="PROSITE" id="PS51257">
    <property type="entry name" value="PROKAR_LIPOPROTEIN"/>
    <property type="match status" value="1"/>
</dbReference>
<dbReference type="InterPro" id="IPR050245">
    <property type="entry name" value="PrsA_foldase"/>
</dbReference>
<gene>
    <name evidence="5" type="ORF">CAL15_13205</name>
</gene>
<proteinExistence type="inferred from homology"/>
<reference evidence="5 6" key="1">
    <citation type="submission" date="2017-05" db="EMBL/GenBank/DDBJ databases">
        <title>Complete and WGS of Bordetella genogroups.</title>
        <authorList>
            <person name="Spilker T."/>
            <person name="LiPuma J."/>
        </authorList>
    </citation>
    <scope>NUCLEOTIDE SEQUENCE [LARGE SCALE GENOMIC DNA]</scope>
    <source>
        <strain evidence="5 6">AU7206</strain>
    </source>
</reference>
<evidence type="ECO:0000256" key="2">
    <source>
        <dbReference type="PROSITE-ProRule" id="PRU00278"/>
    </source>
</evidence>
<dbReference type="InterPro" id="IPR027304">
    <property type="entry name" value="Trigger_fact/SurA_dom_sf"/>
</dbReference>
<evidence type="ECO:0000256" key="1">
    <source>
        <dbReference type="ARBA" id="ARBA00007656"/>
    </source>
</evidence>
<accession>A0A1W6ZCZ3</accession>
<evidence type="ECO:0000313" key="5">
    <source>
        <dbReference type="EMBL" id="ARP95258.1"/>
    </source>
</evidence>
<organism evidence="5 6">
    <name type="scientific">Bordetella genomosp. 13</name>
    <dbReference type="NCBI Taxonomy" id="463040"/>
    <lineage>
        <taxon>Bacteria</taxon>
        <taxon>Pseudomonadati</taxon>
        <taxon>Pseudomonadota</taxon>
        <taxon>Betaproteobacteria</taxon>
        <taxon>Burkholderiales</taxon>
        <taxon>Alcaligenaceae</taxon>
        <taxon>Bordetella</taxon>
    </lineage>
</organism>
<dbReference type="Proteomes" id="UP000194161">
    <property type="component" value="Chromosome"/>
</dbReference>
<dbReference type="InterPro" id="IPR046357">
    <property type="entry name" value="PPIase_dom_sf"/>
</dbReference>
<sequence>MTVMKNQDKAALRMRWMSAFGLALVLCGCGDKGNAEQTQKPADTKAAAAQPASKPAAAQPASNSPAVVTMGNLTVSAEDMQQVLSSLPPAQRQQLAANRAALEQIARSRLAEKALIAQARNQAWTDKLEIQRAIKAAEEQIVLRSYLDSVSMPPDTYPSEAELQQAYEQNKDRFVQPASYRLSQIFLAAPYNDAEAVAAARKKAAELLKRARAPQADFAQLVKESSQDKESAARGGDTGFIPLQQVVPELRGTVQRLKKGEVSDVVQLPSGLHIVKLVDVRESRQVPLTEMQVQLRDTMRAQRQQDAARAYLEGLLNAGTVSIDGKALQSAVDAAK</sequence>
<dbReference type="EMBL" id="CP021111">
    <property type="protein sequence ID" value="ARP95258.1"/>
    <property type="molecule type" value="Genomic_DNA"/>
</dbReference>
<dbReference type="SUPFAM" id="SSF109998">
    <property type="entry name" value="Triger factor/SurA peptide-binding domain-like"/>
    <property type="match status" value="1"/>
</dbReference>
<keyword evidence="2" id="KW-0697">Rotamase</keyword>
<dbReference type="GO" id="GO:0003755">
    <property type="term" value="F:peptidyl-prolyl cis-trans isomerase activity"/>
    <property type="evidence" value="ECO:0007669"/>
    <property type="project" value="UniProtKB-KW"/>
</dbReference>
<dbReference type="AlphaFoldDB" id="A0A1W6ZCZ3"/>
<keyword evidence="2" id="KW-0413">Isomerase</keyword>
<dbReference type="PROSITE" id="PS50198">
    <property type="entry name" value="PPIC_PPIASE_2"/>
    <property type="match status" value="1"/>
</dbReference>
<evidence type="ECO:0000259" key="4">
    <source>
        <dbReference type="PROSITE" id="PS50198"/>
    </source>
</evidence>
<evidence type="ECO:0000256" key="3">
    <source>
        <dbReference type="SAM" id="MobiDB-lite"/>
    </source>
</evidence>
<dbReference type="Pfam" id="PF13145">
    <property type="entry name" value="Rotamase_2"/>
    <property type="match status" value="1"/>
</dbReference>
<name>A0A1W6ZCZ3_9BORD</name>
<dbReference type="Gene3D" id="3.10.50.40">
    <property type="match status" value="1"/>
</dbReference>
<dbReference type="InterPro" id="IPR000297">
    <property type="entry name" value="PPIase_PpiC"/>
</dbReference>
<comment type="similarity">
    <text evidence="1">Belongs to the PpiC/parvulin rotamase family.</text>
</comment>
<dbReference type="PANTHER" id="PTHR47245">
    <property type="entry name" value="PEPTIDYLPROLYL ISOMERASE"/>
    <property type="match status" value="1"/>
</dbReference>
<feature type="region of interest" description="Disordered" evidence="3">
    <location>
        <begin position="34"/>
        <end position="65"/>
    </location>
</feature>
<protein>
    <recommendedName>
        <fullName evidence="4">PpiC domain-containing protein</fullName>
    </recommendedName>
</protein>
<dbReference type="PANTHER" id="PTHR47245:SF3">
    <property type="entry name" value="PEPTIDYL-PROLYL CIS-TRANS ISOMERASE, PPIC-TYPE-RELATED"/>
    <property type="match status" value="1"/>
</dbReference>
<evidence type="ECO:0000313" key="6">
    <source>
        <dbReference type="Proteomes" id="UP000194161"/>
    </source>
</evidence>
<feature type="domain" description="PpiC" evidence="4">
    <location>
        <begin position="177"/>
        <end position="279"/>
    </location>
</feature>
<dbReference type="KEGG" id="bgm:CAL15_13205"/>